<reference evidence="3 6" key="2">
    <citation type="submission" date="2018-02" db="EMBL/GenBank/DDBJ databases">
        <title>Acetobacter orientalis genome.</title>
        <authorList>
            <person name="Nakashima N."/>
            <person name="Tamura T."/>
        </authorList>
    </citation>
    <scope>NUCLEOTIDE SEQUENCE [LARGE SCALE GENOMIC DNA]</scope>
    <source>
        <strain evidence="3 6">FAN1</strain>
    </source>
</reference>
<keyword evidence="1" id="KW-0472">Membrane</keyword>
<keyword evidence="5" id="KW-1185">Reference proteome</keyword>
<feature type="domain" description="Pyrroloquinoline quinone-dependent pyranose dehydrogenase beta-propeller" evidence="2">
    <location>
        <begin position="362"/>
        <end position="438"/>
    </location>
</feature>
<protein>
    <submittedName>
        <fullName evidence="4">L-sorbosone dehydrogenase</fullName>
    </submittedName>
</protein>
<dbReference type="Gene3D" id="2.120.10.30">
    <property type="entry name" value="TolB, C-terminal domain"/>
    <property type="match status" value="1"/>
</dbReference>
<reference evidence="4 5" key="1">
    <citation type="submission" date="2012-11" db="EMBL/GenBank/DDBJ databases">
        <title>Whole genome sequence of Acetobacter orientalis 21F-2.</title>
        <authorList>
            <person name="Azuma Y."/>
            <person name="Higashiura N."/>
            <person name="Hirakawa H."/>
            <person name="Matsushita K."/>
        </authorList>
    </citation>
    <scope>NUCLEOTIDE SEQUENCE [LARGE SCALE GENOMIC DNA]</scope>
    <source>
        <strain evidence="4 5">21F-2</strain>
    </source>
</reference>
<keyword evidence="1" id="KW-1133">Transmembrane helix</keyword>
<name>A0A0D6NKG5_9PROT</name>
<accession>A0A2Z5ZJE1</accession>
<dbReference type="KEGG" id="aot:AcetOri_orf03784"/>
<dbReference type="EMBL" id="BAMX01000015">
    <property type="protein sequence ID" value="GAN66098.1"/>
    <property type="molecule type" value="Genomic_DNA"/>
</dbReference>
<dbReference type="Pfam" id="PF22807">
    <property type="entry name" value="TrAA12"/>
    <property type="match status" value="1"/>
</dbReference>
<sequence length="449" mass="50058">MRYVGWFWLSISSALMMVIGNLYGMPLLYKRSFTKFFTRETVHFTHKATAQGFLEPARNIARLTPWLPGELPRVAAGLTVSVYAAGLNRPRWLYTLPNGDVLVAETGSPDAQTLDPTHRLAERVQSATEGQYSANRIILLRDSTGAGLADLKTPFLCNMYLPFGMALIGNNFYVATADAITRYPYEAGQTQITSQGTHIVNLPLYGHNWAKNILPSQDGHFLYVTLDKTTKKQGQLESLLKKGGTIMRLDLRTQDLSLFSTDLPSVMGMAQDPQTALLWVVLNDFRTPYSHKDNDYITSLVQNMPWLPTLPANDIPVSRRIVSGWATLTLTAQTHDYKLGSYTGAAALVFSYESNLPETWRHGLFVSERGSWAHRPKHGYKIVYIPFKNGKPYGKPQDVMTGFLNPEDTQLRGRPMGLALDGSGALLVADDIGNIIWRITAAKDEKQAQ</sequence>
<dbReference type="RefSeq" id="WP_048841142.1">
    <property type="nucleotide sequence ID" value="NZ_BAMX01000015.1"/>
</dbReference>
<evidence type="ECO:0000256" key="1">
    <source>
        <dbReference type="SAM" id="Phobius"/>
    </source>
</evidence>
<evidence type="ECO:0000259" key="2">
    <source>
        <dbReference type="Pfam" id="PF22807"/>
    </source>
</evidence>
<evidence type="ECO:0000313" key="3">
    <source>
        <dbReference type="EMBL" id="BBC80842.1"/>
    </source>
</evidence>
<evidence type="ECO:0000313" key="6">
    <source>
        <dbReference type="Proteomes" id="UP000270034"/>
    </source>
</evidence>
<dbReference type="InterPro" id="IPR011041">
    <property type="entry name" value="Quinoprot_gluc/sorb_DH_b-prop"/>
</dbReference>
<evidence type="ECO:0000313" key="4">
    <source>
        <dbReference type="EMBL" id="GAN66098.1"/>
    </source>
</evidence>
<organism evidence="4 5">
    <name type="scientific">Acetobacter orientalis</name>
    <dbReference type="NCBI Taxonomy" id="146474"/>
    <lineage>
        <taxon>Bacteria</taxon>
        <taxon>Pseudomonadati</taxon>
        <taxon>Pseudomonadota</taxon>
        <taxon>Alphaproteobacteria</taxon>
        <taxon>Acetobacterales</taxon>
        <taxon>Acetobacteraceae</taxon>
        <taxon>Acetobacter</taxon>
    </lineage>
</organism>
<dbReference type="EMBL" id="AP018515">
    <property type="protein sequence ID" value="BBC80842.1"/>
    <property type="molecule type" value="Genomic_DNA"/>
</dbReference>
<dbReference type="Proteomes" id="UP000270034">
    <property type="component" value="Chromosome"/>
</dbReference>
<dbReference type="Proteomes" id="UP000032670">
    <property type="component" value="Unassembled WGS sequence"/>
</dbReference>
<gene>
    <name evidence="4" type="ORF">Abor_015_021</name>
    <name evidence="3" type="ORF">AcetOrient_orf03784</name>
</gene>
<accession>A0A0D6NKG5</accession>
<dbReference type="InterPro" id="IPR011042">
    <property type="entry name" value="6-blade_b-propeller_TolB-like"/>
</dbReference>
<dbReference type="InterPro" id="IPR054539">
    <property type="entry name" value="Beta-prop_PDH"/>
</dbReference>
<evidence type="ECO:0000313" key="5">
    <source>
        <dbReference type="Proteomes" id="UP000032670"/>
    </source>
</evidence>
<dbReference type="SUPFAM" id="SSF50952">
    <property type="entry name" value="Soluble quinoprotein glucose dehydrogenase"/>
    <property type="match status" value="1"/>
</dbReference>
<dbReference type="AlphaFoldDB" id="A0A0D6NKG5"/>
<feature type="transmembrane region" description="Helical" evidence="1">
    <location>
        <begin position="6"/>
        <end position="29"/>
    </location>
</feature>
<dbReference type="GeneID" id="76204250"/>
<proteinExistence type="predicted"/>
<keyword evidence="1" id="KW-0812">Transmembrane</keyword>